<dbReference type="InterPro" id="IPR029063">
    <property type="entry name" value="SAM-dependent_MTases_sf"/>
</dbReference>
<dbReference type="GO" id="GO:0008168">
    <property type="term" value="F:methyltransferase activity"/>
    <property type="evidence" value="ECO:0007669"/>
    <property type="project" value="UniProtKB-KW"/>
</dbReference>
<dbReference type="Gene3D" id="3.40.50.150">
    <property type="entry name" value="Vaccinia Virus protein VP39"/>
    <property type="match status" value="1"/>
</dbReference>
<evidence type="ECO:0000256" key="2">
    <source>
        <dbReference type="ARBA" id="ARBA00022679"/>
    </source>
</evidence>
<evidence type="ECO:0000313" key="6">
    <source>
        <dbReference type="Proteomes" id="UP001611383"/>
    </source>
</evidence>
<keyword evidence="6" id="KW-1185">Reference proteome</keyword>
<keyword evidence="2" id="KW-0808">Transferase</keyword>
<dbReference type="Proteomes" id="UP001611383">
    <property type="component" value="Chromosome"/>
</dbReference>
<dbReference type="PANTHER" id="PTHR43464">
    <property type="entry name" value="METHYLTRANSFERASE"/>
    <property type="match status" value="1"/>
</dbReference>
<dbReference type="PANTHER" id="PTHR43464:SF19">
    <property type="entry name" value="UBIQUINONE BIOSYNTHESIS O-METHYLTRANSFERASE, MITOCHONDRIAL"/>
    <property type="match status" value="1"/>
</dbReference>
<keyword evidence="1 5" id="KW-0489">Methyltransferase</keyword>
<dbReference type="InterPro" id="IPR041698">
    <property type="entry name" value="Methyltransf_25"/>
</dbReference>
<dbReference type="RefSeq" id="WP_395817180.1">
    <property type="nucleotide sequence ID" value="NZ_CP043494.1"/>
</dbReference>
<dbReference type="SUPFAM" id="SSF53335">
    <property type="entry name" value="S-adenosyl-L-methionine-dependent methyltransferases"/>
    <property type="match status" value="1"/>
</dbReference>
<evidence type="ECO:0000313" key="5">
    <source>
        <dbReference type="EMBL" id="WNG44422.1"/>
    </source>
</evidence>
<gene>
    <name evidence="5" type="ORF">F0U60_10085</name>
</gene>
<name>A0ABY9WRQ5_9BACT</name>
<reference evidence="5 6" key="1">
    <citation type="submission" date="2019-08" db="EMBL/GenBank/DDBJ databases">
        <title>Archangium and Cystobacter genomes.</title>
        <authorList>
            <person name="Chen I.-C.K."/>
            <person name="Wielgoss S."/>
        </authorList>
    </citation>
    <scope>NUCLEOTIDE SEQUENCE [LARGE SCALE GENOMIC DNA]</scope>
    <source>
        <strain evidence="5 6">Cbm 6</strain>
    </source>
</reference>
<keyword evidence="3" id="KW-0949">S-adenosyl-L-methionine</keyword>
<dbReference type="GO" id="GO:0032259">
    <property type="term" value="P:methylation"/>
    <property type="evidence" value="ECO:0007669"/>
    <property type="project" value="UniProtKB-KW"/>
</dbReference>
<evidence type="ECO:0000256" key="1">
    <source>
        <dbReference type="ARBA" id="ARBA00022603"/>
    </source>
</evidence>
<dbReference type="Pfam" id="PF13649">
    <property type="entry name" value="Methyltransf_25"/>
    <property type="match status" value="1"/>
</dbReference>
<evidence type="ECO:0000256" key="3">
    <source>
        <dbReference type="ARBA" id="ARBA00022691"/>
    </source>
</evidence>
<evidence type="ECO:0000259" key="4">
    <source>
        <dbReference type="Pfam" id="PF13649"/>
    </source>
</evidence>
<protein>
    <submittedName>
        <fullName evidence="5">Class I SAM-dependent methyltransferase</fullName>
    </submittedName>
</protein>
<accession>A0ABY9WRQ5</accession>
<dbReference type="CDD" id="cd02440">
    <property type="entry name" value="AdoMet_MTases"/>
    <property type="match status" value="1"/>
</dbReference>
<sequence length="263" mass="28836">MNLRQAIVDHYGPVTAQNYDQMARTLFWAYPESLEAMVMEVRYGRREDPSSPRRIRSVLDLGMGTGNLSLRLATALLEDARSSEDPPLEWVGFDASPHMMAVAESKLGALRGVRFRSEQGAFTALEERLGSRRFDCIVSSYAIHHLDGAGKAALFRVLHRLLEPGGLLVVGDKMPPPGTEPGPARLRRDYHAVLAARCLSALRRGSPGLTLPQVMGDLQAGFDADGDQPSSVEEHVAWLREAGFQDVRSPFFSFGCAVVSATK</sequence>
<feature type="domain" description="Methyltransferase" evidence="4">
    <location>
        <begin position="58"/>
        <end position="166"/>
    </location>
</feature>
<organism evidence="5 6">
    <name type="scientific">Archangium minus</name>
    <dbReference type="NCBI Taxonomy" id="83450"/>
    <lineage>
        <taxon>Bacteria</taxon>
        <taxon>Pseudomonadati</taxon>
        <taxon>Myxococcota</taxon>
        <taxon>Myxococcia</taxon>
        <taxon>Myxococcales</taxon>
        <taxon>Cystobacterineae</taxon>
        <taxon>Archangiaceae</taxon>
        <taxon>Archangium</taxon>
    </lineage>
</organism>
<dbReference type="EMBL" id="CP043494">
    <property type="protein sequence ID" value="WNG44422.1"/>
    <property type="molecule type" value="Genomic_DNA"/>
</dbReference>
<proteinExistence type="predicted"/>